<organism evidence="3 4">
    <name type="scientific">Salinimicrobium marinum</name>
    <dbReference type="NCBI Taxonomy" id="680283"/>
    <lineage>
        <taxon>Bacteria</taxon>
        <taxon>Pseudomonadati</taxon>
        <taxon>Bacteroidota</taxon>
        <taxon>Flavobacteriia</taxon>
        <taxon>Flavobacteriales</taxon>
        <taxon>Flavobacteriaceae</taxon>
        <taxon>Salinimicrobium</taxon>
    </lineage>
</organism>
<evidence type="ECO:0000259" key="2">
    <source>
        <dbReference type="Pfam" id="PF02517"/>
    </source>
</evidence>
<evidence type="ECO:0000256" key="1">
    <source>
        <dbReference type="SAM" id="Phobius"/>
    </source>
</evidence>
<dbReference type="Proteomes" id="UP000610456">
    <property type="component" value="Unassembled WGS sequence"/>
</dbReference>
<comment type="caution">
    <text evidence="3">The sequence shown here is derived from an EMBL/GenBank/DDBJ whole genome shotgun (WGS) entry which is preliminary data.</text>
</comment>
<keyword evidence="4" id="KW-1185">Reference proteome</keyword>
<feature type="transmembrane region" description="Helical" evidence="1">
    <location>
        <begin position="211"/>
        <end position="230"/>
    </location>
</feature>
<feature type="transmembrane region" description="Helical" evidence="1">
    <location>
        <begin position="50"/>
        <end position="71"/>
    </location>
</feature>
<dbReference type="AlphaFoldDB" id="A0A918SKT9"/>
<dbReference type="GO" id="GO:0080120">
    <property type="term" value="P:CAAX-box protein maturation"/>
    <property type="evidence" value="ECO:0007669"/>
    <property type="project" value="UniProtKB-ARBA"/>
</dbReference>
<dbReference type="EMBL" id="BMXB01000019">
    <property type="protein sequence ID" value="GHA48549.1"/>
    <property type="molecule type" value="Genomic_DNA"/>
</dbReference>
<dbReference type="InterPro" id="IPR042150">
    <property type="entry name" value="MmRce1-like"/>
</dbReference>
<proteinExistence type="predicted"/>
<sequence length="242" mass="28035">MTIREKGKRVKWKAVGVFYLLACGLTYVLIQVPNIIKEIWSRLFDFTPNFSWNHGIALFIVSIAAYGFFKIKRNTTFLGNKPYYSLLFAVVFLVAYSVIGFSNDYGINRYLWAFIFCLFTLIYDIFEETAWRGFLHDSLSPIPVWLKGIITGIFWSLWHVLIFQNFNQFGGFHFFLALSVFVSILMSYATERTNSILVASSIHALLILRDLNVTIICAIIWTVLLTMWNLDFKKKLAAKITD</sequence>
<feature type="transmembrane region" description="Helical" evidence="1">
    <location>
        <begin position="138"/>
        <end position="158"/>
    </location>
</feature>
<keyword evidence="1" id="KW-0812">Transmembrane</keyword>
<dbReference type="InterPro" id="IPR003675">
    <property type="entry name" value="Rce1/LyrA-like_dom"/>
</dbReference>
<name>A0A918SKT9_9FLAO</name>
<accession>A0A918SKT9</accession>
<dbReference type="GO" id="GO:0004175">
    <property type="term" value="F:endopeptidase activity"/>
    <property type="evidence" value="ECO:0007669"/>
    <property type="project" value="UniProtKB-ARBA"/>
</dbReference>
<dbReference type="Pfam" id="PF02517">
    <property type="entry name" value="Rce1-like"/>
    <property type="match status" value="1"/>
</dbReference>
<reference evidence="3" key="2">
    <citation type="submission" date="2020-09" db="EMBL/GenBank/DDBJ databases">
        <authorList>
            <person name="Sun Q."/>
            <person name="Kim S."/>
        </authorList>
    </citation>
    <scope>NUCLEOTIDE SEQUENCE</scope>
    <source>
        <strain evidence="3">KCTC 12719</strain>
    </source>
</reference>
<evidence type="ECO:0000313" key="4">
    <source>
        <dbReference type="Proteomes" id="UP000610456"/>
    </source>
</evidence>
<keyword evidence="1" id="KW-0472">Membrane</keyword>
<feature type="transmembrane region" description="Helical" evidence="1">
    <location>
        <begin position="12"/>
        <end position="30"/>
    </location>
</feature>
<dbReference type="RefSeq" id="WP_189605896.1">
    <property type="nucleotide sequence ID" value="NZ_BMXB01000019.1"/>
</dbReference>
<feature type="transmembrane region" description="Helical" evidence="1">
    <location>
        <begin position="83"/>
        <end position="101"/>
    </location>
</feature>
<dbReference type="PANTHER" id="PTHR35797">
    <property type="entry name" value="PROTEASE-RELATED"/>
    <property type="match status" value="1"/>
</dbReference>
<feature type="transmembrane region" description="Helical" evidence="1">
    <location>
        <begin position="170"/>
        <end position="190"/>
    </location>
</feature>
<gene>
    <name evidence="3" type="ORF">GCM10007103_31820</name>
</gene>
<dbReference type="PANTHER" id="PTHR35797:SF1">
    <property type="entry name" value="PROTEASE"/>
    <property type="match status" value="1"/>
</dbReference>
<evidence type="ECO:0000313" key="3">
    <source>
        <dbReference type="EMBL" id="GHA48549.1"/>
    </source>
</evidence>
<keyword evidence="1" id="KW-1133">Transmembrane helix</keyword>
<reference evidence="3" key="1">
    <citation type="journal article" date="2014" name="Int. J. Syst. Evol. Microbiol.">
        <title>Complete genome sequence of Corynebacterium casei LMG S-19264T (=DSM 44701T), isolated from a smear-ripened cheese.</title>
        <authorList>
            <consortium name="US DOE Joint Genome Institute (JGI-PGF)"/>
            <person name="Walter F."/>
            <person name="Albersmeier A."/>
            <person name="Kalinowski J."/>
            <person name="Ruckert C."/>
        </authorList>
    </citation>
    <scope>NUCLEOTIDE SEQUENCE</scope>
    <source>
        <strain evidence="3">KCTC 12719</strain>
    </source>
</reference>
<protein>
    <recommendedName>
        <fullName evidence="2">CAAX prenyl protease 2/Lysostaphin resistance protein A-like domain-containing protein</fullName>
    </recommendedName>
</protein>
<feature type="domain" description="CAAX prenyl protease 2/Lysostaphin resistance protein A-like" evidence="2">
    <location>
        <begin position="112"/>
        <end position="205"/>
    </location>
</feature>